<evidence type="ECO:0000313" key="4">
    <source>
        <dbReference type="Proteomes" id="UP000257144"/>
    </source>
</evidence>
<keyword evidence="4" id="KW-1185">Reference proteome</keyword>
<proteinExistence type="predicted"/>
<dbReference type="EMBL" id="QNQT01000001">
    <property type="protein sequence ID" value="RDU38671.1"/>
    <property type="molecule type" value="Genomic_DNA"/>
</dbReference>
<keyword evidence="1" id="KW-0175">Coiled coil</keyword>
<dbReference type="Proteomes" id="UP000257144">
    <property type="component" value="Unassembled WGS sequence"/>
</dbReference>
<dbReference type="InterPro" id="IPR045063">
    <property type="entry name" value="Dynamin_N"/>
</dbReference>
<dbReference type="SUPFAM" id="SSF52540">
    <property type="entry name" value="P-loop containing nucleoside triphosphate hydrolases"/>
    <property type="match status" value="1"/>
</dbReference>
<evidence type="ECO:0000256" key="1">
    <source>
        <dbReference type="SAM" id="Coils"/>
    </source>
</evidence>
<dbReference type="PANTHER" id="PTHR43681:SF1">
    <property type="entry name" value="SARCALUMENIN"/>
    <property type="match status" value="1"/>
</dbReference>
<comment type="caution">
    <text evidence="3">The sequence shown here is derived from an EMBL/GenBank/DDBJ whole genome shotgun (WGS) entry which is preliminary data.</text>
</comment>
<dbReference type="InterPro" id="IPR051943">
    <property type="entry name" value="TRAFAC_Dynamin-like_GTPase"/>
</dbReference>
<feature type="domain" description="Dynamin N-terminal" evidence="2">
    <location>
        <begin position="55"/>
        <end position="251"/>
    </location>
</feature>
<dbReference type="InterPro" id="IPR027417">
    <property type="entry name" value="P-loop_NTPase"/>
</dbReference>
<dbReference type="RefSeq" id="WP_115450586.1">
    <property type="nucleotide sequence ID" value="NZ_QNQT01000001.1"/>
</dbReference>
<sequence length="670" mass="76505">MEMITNYKQIKEEVLNMYQTFLRIIDEVNFPLDNKSMIALKNQAENIRKEKFLLMIAGEAKSGKSTFINAFLGQEILPMDVKQCTSSIVEIKYGDNFTLIATYASGKTKMVAGEEKIREFLVENAALNDDYREIPMTTINNEILIKYKGKIPERVIKDIINGVQPENIYGLSPEEYEKRIRSYITKNMNNWAEIVTKMVITYPFNDKSLRGIEIIDSPGVNAKGRVGDITNDYIENANAIMFLKPITGAALESTSFMSFLDSKSVERNRNALFLILTRSANENPENLERLQQEALKLYGKTVNSSHIISVDSKVELFINKISNMTVEEIEAYLDELDNSGRLDAFITPPRSMRILNKEKYIDFLKAKSNFLAVDHAMNIFGRKTHYLALSEMLGRMLKLYQRIMDDIEEQIKLNKLKAKDPTELARQIGDIKRKLNEINAKMGKTVDEIVVRYTGDSGVVRKKAKSAIDDFTTSVGAISNNDINELEKISFRKIDEAKKFQEELEKNIVAECNAALIALSNENKIKYTSLEPDFTAETFAEIKKKTESSAQVEKSYTTGKTFKKTHYYSEYSRTEHFQQIKSSILTRIKSIQNEAINNLIDFANQTATTYTEELAANAKAKKEELDRIMEEKKNAEEIQETIESLQRILEKIVPLIRDVSERKGGIDTNV</sequence>
<reference evidence="3 4" key="1">
    <citation type="submission" date="2018-07" db="EMBL/GenBank/DDBJ databases">
        <title>Bacillus sp. YLB-04 draft genome sequence.</title>
        <authorList>
            <person name="Yu L."/>
            <person name="Tang X."/>
        </authorList>
    </citation>
    <scope>NUCLEOTIDE SEQUENCE [LARGE SCALE GENOMIC DNA]</scope>
    <source>
        <strain evidence="3 4">YLB-04</strain>
    </source>
</reference>
<organism evidence="3 4">
    <name type="scientific">Neobacillus piezotolerans</name>
    <dbReference type="NCBI Taxonomy" id="2259171"/>
    <lineage>
        <taxon>Bacteria</taxon>
        <taxon>Bacillati</taxon>
        <taxon>Bacillota</taxon>
        <taxon>Bacilli</taxon>
        <taxon>Bacillales</taxon>
        <taxon>Bacillaceae</taxon>
        <taxon>Neobacillus</taxon>
    </lineage>
</organism>
<dbReference type="Gene3D" id="3.40.50.300">
    <property type="entry name" value="P-loop containing nucleotide triphosphate hydrolases"/>
    <property type="match status" value="1"/>
</dbReference>
<dbReference type="Pfam" id="PF00350">
    <property type="entry name" value="Dynamin_N"/>
    <property type="match status" value="1"/>
</dbReference>
<evidence type="ECO:0000313" key="3">
    <source>
        <dbReference type="EMBL" id="RDU38671.1"/>
    </source>
</evidence>
<dbReference type="AlphaFoldDB" id="A0A3D8GWW8"/>
<dbReference type="OrthoDB" id="9816479at2"/>
<gene>
    <name evidence="3" type="ORF">DRW41_03680</name>
</gene>
<name>A0A3D8GWW8_9BACI</name>
<evidence type="ECO:0000259" key="2">
    <source>
        <dbReference type="Pfam" id="PF00350"/>
    </source>
</evidence>
<accession>A0A3D8GWW8</accession>
<feature type="coiled-coil region" evidence="1">
    <location>
        <begin position="611"/>
        <end position="648"/>
    </location>
</feature>
<dbReference type="PANTHER" id="PTHR43681">
    <property type="entry name" value="TRANSMEMBRANE GTPASE FZO"/>
    <property type="match status" value="1"/>
</dbReference>
<protein>
    <recommendedName>
        <fullName evidence="2">Dynamin N-terminal domain-containing protein</fullName>
    </recommendedName>
</protein>